<dbReference type="EMBL" id="JARBHB010000001">
    <property type="protein sequence ID" value="KAJ8895210.1"/>
    <property type="molecule type" value="Genomic_DNA"/>
</dbReference>
<dbReference type="PANTHER" id="PTHR37984">
    <property type="entry name" value="PROTEIN CBG26694"/>
    <property type="match status" value="1"/>
</dbReference>
<keyword evidence="4" id="KW-1185">Reference proteome</keyword>
<dbReference type="Gene3D" id="3.30.70.270">
    <property type="match status" value="1"/>
</dbReference>
<dbReference type="EC" id="2.7.7.49" evidence="1"/>
<evidence type="ECO:0000313" key="4">
    <source>
        <dbReference type="Proteomes" id="UP001159363"/>
    </source>
</evidence>
<comment type="caution">
    <text evidence="3">The sequence shown here is derived from an EMBL/GenBank/DDBJ whole genome shotgun (WGS) entry which is preliminary data.</text>
</comment>
<accession>A0ABQ9IGB6</accession>
<dbReference type="InterPro" id="IPR041588">
    <property type="entry name" value="Integrase_H2C2"/>
</dbReference>
<dbReference type="Pfam" id="PF17921">
    <property type="entry name" value="Integrase_H2C2"/>
    <property type="match status" value="1"/>
</dbReference>
<proteinExistence type="predicted"/>
<dbReference type="InterPro" id="IPR050951">
    <property type="entry name" value="Retrovirus_Pol_polyprotein"/>
</dbReference>
<dbReference type="Gene3D" id="1.10.340.70">
    <property type="match status" value="1"/>
</dbReference>
<evidence type="ECO:0000259" key="2">
    <source>
        <dbReference type="Pfam" id="PF17921"/>
    </source>
</evidence>
<dbReference type="Gene3D" id="3.30.420.10">
    <property type="entry name" value="Ribonuclease H-like superfamily/Ribonuclease H"/>
    <property type="match status" value="1"/>
</dbReference>
<dbReference type="InterPro" id="IPR043128">
    <property type="entry name" value="Rev_trsase/Diguanyl_cyclase"/>
</dbReference>
<feature type="domain" description="Integrase zinc-binding" evidence="2">
    <location>
        <begin position="472"/>
        <end position="514"/>
    </location>
</feature>
<sequence>MCIQVSGNGKLHYGAGKQSASTSTATSRRTFRRRARKLETFPLTKSRGEGVEQFICRARALSATCEYGALAAEMLRDKIVVGVADHSLRRQLLSDAKLTLQTAIDTFRAHEATNYQLQQIEMPHTTEEVVNWTASKHKKTKEKEERVQPRGQGIRITQCFYCGGSHLRKKELCPAYENHRSATDSSRVAAIPVKYQHQKEMDYSSGNGGPGARDKSKVGYRDHIQQQTDNILGTRWRAILVAPISLGTVDSTRGFQRALMETLRGLNGVAVIADNISARESTGKQVTYMDHVLSADGLKADPQKVQAIQGMQRFLRMVNYLAKFLPSLATLSEPLRQLTCQDTTWVWDSAQQQAFVNIKTAVSTTPVLQYYNQWNYKLQEDLNQGHDSDQEVIKPLQNISMHQHLNVTHTTLSRIQQCTTADGGLQAFATIIKEGWPERKSDVPERVREYWHCRDELSVYYSTIFRGERLVVPQEMRAEILQKAHASHQGLEASLRKVRDTLYWPRMKDDVERTIIPHASPAQSSRLCPEHRISSTLLHPSYHPRGNGKAEASVKIAKNIMNKCLQTKSHTWLTLLEWHNIPTSGLTTSPVQRLMSRRTRTQMRTSTELLKPRVLERVPELEKKQKYKSQEVYIKPAPQAASKFWSPETITQQLSSHSYEAITKEGTRVRQNREALQSTNSRVDTHIEGQGLHLENAVQNNHWRQ</sequence>
<dbReference type="InterPro" id="IPR036397">
    <property type="entry name" value="RNaseH_sf"/>
</dbReference>
<dbReference type="PANTHER" id="PTHR37984:SF8">
    <property type="entry name" value="CCHC-TYPE DOMAIN-CONTAINING PROTEIN"/>
    <property type="match status" value="1"/>
</dbReference>
<dbReference type="Proteomes" id="UP001159363">
    <property type="component" value="Chromosome 1"/>
</dbReference>
<dbReference type="SUPFAM" id="SSF56672">
    <property type="entry name" value="DNA/RNA polymerases"/>
    <property type="match status" value="1"/>
</dbReference>
<protein>
    <recommendedName>
        <fullName evidence="1">RNA-directed DNA polymerase</fullName>
        <ecNumber evidence="1">2.7.7.49</ecNumber>
    </recommendedName>
</protein>
<evidence type="ECO:0000313" key="3">
    <source>
        <dbReference type="EMBL" id="KAJ8895210.1"/>
    </source>
</evidence>
<organism evidence="3 4">
    <name type="scientific">Dryococelus australis</name>
    <dbReference type="NCBI Taxonomy" id="614101"/>
    <lineage>
        <taxon>Eukaryota</taxon>
        <taxon>Metazoa</taxon>
        <taxon>Ecdysozoa</taxon>
        <taxon>Arthropoda</taxon>
        <taxon>Hexapoda</taxon>
        <taxon>Insecta</taxon>
        <taxon>Pterygota</taxon>
        <taxon>Neoptera</taxon>
        <taxon>Polyneoptera</taxon>
        <taxon>Phasmatodea</taxon>
        <taxon>Verophasmatodea</taxon>
        <taxon>Anareolatae</taxon>
        <taxon>Phasmatidae</taxon>
        <taxon>Eurycanthinae</taxon>
        <taxon>Dryococelus</taxon>
    </lineage>
</organism>
<reference evidence="3 4" key="1">
    <citation type="submission" date="2023-02" db="EMBL/GenBank/DDBJ databases">
        <title>LHISI_Scaffold_Assembly.</title>
        <authorList>
            <person name="Stuart O.P."/>
            <person name="Cleave R."/>
            <person name="Magrath M.J.L."/>
            <person name="Mikheyev A.S."/>
        </authorList>
    </citation>
    <scope>NUCLEOTIDE SEQUENCE [LARGE SCALE GENOMIC DNA]</scope>
    <source>
        <strain evidence="3">Daus_M_001</strain>
        <tissue evidence="3">Leg muscle</tissue>
    </source>
</reference>
<evidence type="ECO:0000256" key="1">
    <source>
        <dbReference type="ARBA" id="ARBA00012493"/>
    </source>
</evidence>
<gene>
    <name evidence="3" type="ORF">PR048_000535</name>
</gene>
<name>A0ABQ9IGB6_9NEOP</name>
<dbReference type="InterPro" id="IPR043502">
    <property type="entry name" value="DNA/RNA_pol_sf"/>
</dbReference>